<reference evidence="4" key="1">
    <citation type="journal article" date="2017" name="Genome Biol.">
        <title>Comparative genomics reveals high biological diversity and specific adaptations in the industrially and medically important fungal genus Aspergillus.</title>
        <authorList>
            <person name="de Vries R.P."/>
            <person name="Riley R."/>
            <person name="Wiebenga A."/>
            <person name="Aguilar-Osorio G."/>
            <person name="Amillis S."/>
            <person name="Uchima C.A."/>
            <person name="Anderluh G."/>
            <person name="Asadollahi M."/>
            <person name="Askin M."/>
            <person name="Barry K."/>
            <person name="Battaglia E."/>
            <person name="Bayram O."/>
            <person name="Benocci T."/>
            <person name="Braus-Stromeyer S.A."/>
            <person name="Caldana C."/>
            <person name="Canovas D."/>
            <person name="Cerqueira G.C."/>
            <person name="Chen F."/>
            <person name="Chen W."/>
            <person name="Choi C."/>
            <person name="Clum A."/>
            <person name="Dos Santos R.A."/>
            <person name="Damasio A.R."/>
            <person name="Diallinas G."/>
            <person name="Emri T."/>
            <person name="Fekete E."/>
            <person name="Flipphi M."/>
            <person name="Freyberg S."/>
            <person name="Gallo A."/>
            <person name="Gournas C."/>
            <person name="Habgood R."/>
            <person name="Hainaut M."/>
            <person name="Harispe M.L."/>
            <person name="Henrissat B."/>
            <person name="Hilden K.S."/>
            <person name="Hope R."/>
            <person name="Hossain A."/>
            <person name="Karabika E."/>
            <person name="Karaffa L."/>
            <person name="Karanyi Z."/>
            <person name="Krasevec N."/>
            <person name="Kuo A."/>
            <person name="Kusch H."/>
            <person name="LaButti K."/>
            <person name="Lagendijk E.L."/>
            <person name="Lapidus A."/>
            <person name="Levasseur A."/>
            <person name="Lindquist E."/>
            <person name="Lipzen A."/>
            <person name="Logrieco A.F."/>
            <person name="MacCabe A."/>
            <person name="Maekelae M.R."/>
            <person name="Malavazi I."/>
            <person name="Melin P."/>
            <person name="Meyer V."/>
            <person name="Mielnichuk N."/>
            <person name="Miskei M."/>
            <person name="Molnar A.P."/>
            <person name="Mule G."/>
            <person name="Ngan C.Y."/>
            <person name="Orejas M."/>
            <person name="Orosz E."/>
            <person name="Ouedraogo J.P."/>
            <person name="Overkamp K.M."/>
            <person name="Park H.-S."/>
            <person name="Perrone G."/>
            <person name="Piumi F."/>
            <person name="Punt P.J."/>
            <person name="Ram A.F."/>
            <person name="Ramon A."/>
            <person name="Rauscher S."/>
            <person name="Record E."/>
            <person name="Riano-Pachon D.M."/>
            <person name="Robert V."/>
            <person name="Roehrig J."/>
            <person name="Ruller R."/>
            <person name="Salamov A."/>
            <person name="Salih N.S."/>
            <person name="Samson R.A."/>
            <person name="Sandor E."/>
            <person name="Sanguinetti M."/>
            <person name="Schuetze T."/>
            <person name="Sepcic K."/>
            <person name="Shelest E."/>
            <person name="Sherlock G."/>
            <person name="Sophianopoulou V."/>
            <person name="Squina F.M."/>
            <person name="Sun H."/>
            <person name="Susca A."/>
            <person name="Todd R.B."/>
            <person name="Tsang A."/>
            <person name="Unkles S.E."/>
            <person name="van de Wiele N."/>
            <person name="van Rossen-Uffink D."/>
            <person name="Oliveira J.V."/>
            <person name="Vesth T.C."/>
            <person name="Visser J."/>
            <person name="Yu J.-H."/>
            <person name="Zhou M."/>
            <person name="Andersen M.R."/>
            <person name="Archer D.B."/>
            <person name="Baker S.E."/>
            <person name="Benoit I."/>
            <person name="Brakhage A.A."/>
            <person name="Braus G.H."/>
            <person name="Fischer R."/>
            <person name="Frisvad J.C."/>
            <person name="Goldman G.H."/>
            <person name="Houbraken J."/>
            <person name="Oakley B."/>
            <person name="Pocsi I."/>
            <person name="Scazzocchio C."/>
            <person name="Seiboth B."/>
            <person name="vanKuyk P.A."/>
            <person name="Wortman J."/>
            <person name="Dyer P.S."/>
            <person name="Grigoriev I.V."/>
        </authorList>
    </citation>
    <scope>NUCLEOTIDE SEQUENCE [LARGE SCALE GENOMIC DNA]</scope>
    <source>
        <strain evidence="4">CBS 583.65</strain>
    </source>
</reference>
<feature type="transmembrane region" description="Helical" evidence="2">
    <location>
        <begin position="458"/>
        <end position="480"/>
    </location>
</feature>
<dbReference type="RefSeq" id="XP_040667855.1">
    <property type="nucleotide sequence ID" value="XM_040815815.1"/>
</dbReference>
<evidence type="ECO:0000256" key="1">
    <source>
        <dbReference type="SAM" id="MobiDB-lite"/>
    </source>
</evidence>
<dbReference type="GeneID" id="63731326"/>
<keyword evidence="4" id="KW-1185">Reference proteome</keyword>
<evidence type="ECO:0000313" key="4">
    <source>
        <dbReference type="Proteomes" id="UP000184073"/>
    </source>
</evidence>
<proteinExistence type="predicted"/>
<dbReference type="VEuPathDB" id="FungiDB:ASPVEDRAFT_655736"/>
<keyword evidence="2" id="KW-0812">Transmembrane</keyword>
<dbReference type="OrthoDB" id="5428890at2759"/>
<keyword evidence="2" id="KW-0472">Membrane</keyword>
<accession>A0A1L9PKS7</accession>
<feature type="compositionally biased region" description="Basic and acidic residues" evidence="1">
    <location>
        <begin position="9"/>
        <end position="19"/>
    </location>
</feature>
<dbReference type="EMBL" id="KV878129">
    <property type="protein sequence ID" value="OJJ02093.1"/>
    <property type="molecule type" value="Genomic_DNA"/>
</dbReference>
<gene>
    <name evidence="3" type="ORF">ASPVEDRAFT_655736</name>
</gene>
<dbReference type="Proteomes" id="UP000184073">
    <property type="component" value="Unassembled WGS sequence"/>
</dbReference>
<name>A0A1L9PKS7_ASPVE</name>
<sequence length="490" mass="55471">MRPSSRARGSKDRNVRGDLESGQQPALPPTGAPFHPRRQLIAEMFGLENEDECEGYTGVREFCDHLETNYFPRFASFDKEIWKLLRYGYPTDAKAKWWWCLKVVEACRCLQNGTEGSNPTARALAAKFLSKNCRNDNMELHNVKAPIQIALAKALIHTLCWLSAVISPVMEDDEEEDSLHVSSDDPKLILFGISAEYNGKKTIITIDLRHTLSEIFHKIHQAAVPTPKKELGIDADRSMHETGDVLYESAMNYASLKKYGGIRLRWVDTLSEHLSLDRGKRELSLFRFPSLCALRVLKADRLLAVANITNRLLAGRDYALPYEVDDDERVCEQVILSYRLLFGQNSKSRDLLRSQLMDGQRSRGGVDSFILQCIGAVPGPWRVRLGRAKPDKPFSSAILPEPHRRDDGYIKEWKTYFAMVNFSSFRWRLLALQTFGNDHPPTDFLDYVMDPRAPMQRAAARVGVLAVVLAILFGTGQISLSGRQLVEARS</sequence>
<dbReference type="AlphaFoldDB" id="A0A1L9PKS7"/>
<dbReference type="STRING" id="1036611.A0A1L9PKS7"/>
<organism evidence="3 4">
    <name type="scientific">Aspergillus versicolor CBS 583.65</name>
    <dbReference type="NCBI Taxonomy" id="1036611"/>
    <lineage>
        <taxon>Eukaryota</taxon>
        <taxon>Fungi</taxon>
        <taxon>Dikarya</taxon>
        <taxon>Ascomycota</taxon>
        <taxon>Pezizomycotina</taxon>
        <taxon>Eurotiomycetes</taxon>
        <taxon>Eurotiomycetidae</taxon>
        <taxon>Eurotiales</taxon>
        <taxon>Aspergillaceae</taxon>
        <taxon>Aspergillus</taxon>
        <taxon>Aspergillus subgen. Nidulantes</taxon>
    </lineage>
</organism>
<feature type="region of interest" description="Disordered" evidence="1">
    <location>
        <begin position="1"/>
        <end position="34"/>
    </location>
</feature>
<evidence type="ECO:0000256" key="2">
    <source>
        <dbReference type="SAM" id="Phobius"/>
    </source>
</evidence>
<evidence type="ECO:0000313" key="3">
    <source>
        <dbReference type="EMBL" id="OJJ02093.1"/>
    </source>
</evidence>
<keyword evidence="2" id="KW-1133">Transmembrane helix</keyword>
<protein>
    <submittedName>
        <fullName evidence="3">Uncharacterized protein</fullName>
    </submittedName>
</protein>